<dbReference type="EMBL" id="JABXYM010000002">
    <property type="protein sequence ID" value="MCR6098853.1"/>
    <property type="molecule type" value="Genomic_DNA"/>
</dbReference>
<dbReference type="RefSeq" id="WP_257823235.1">
    <property type="nucleotide sequence ID" value="NZ_JABXYM010000002.1"/>
</dbReference>
<evidence type="ECO:0000313" key="2">
    <source>
        <dbReference type="EMBL" id="MCR6098853.1"/>
    </source>
</evidence>
<reference evidence="2" key="1">
    <citation type="submission" date="2020-06" db="EMBL/GenBank/DDBJ databases">
        <title>Insight into the genomes of haloalkaliphilic bacilli from Kenyan soda lakes.</title>
        <authorList>
            <person name="Mwirichia R."/>
            <person name="Villamizar G.C."/>
            <person name="Poehlein A."/>
            <person name="Mugweru J."/>
            <person name="Kipnyargis A."/>
            <person name="Kiplimo D."/>
            <person name="Orwa P."/>
            <person name="Daniel R."/>
        </authorList>
    </citation>
    <scope>NUCLEOTIDE SEQUENCE</scope>
    <source>
        <strain evidence="2">B1096_S55</strain>
    </source>
</reference>
<accession>A0A9Q4G1E5</accession>
<dbReference type="Gene3D" id="2.40.128.690">
    <property type="entry name" value="YycH protein, domain 3-like"/>
    <property type="match status" value="1"/>
</dbReference>
<evidence type="ECO:0000259" key="1">
    <source>
        <dbReference type="Pfam" id="PF09648"/>
    </source>
</evidence>
<comment type="caution">
    <text evidence="2">The sequence shown here is derived from an EMBL/GenBank/DDBJ whole genome shotgun (WGS) entry which is preliminary data.</text>
</comment>
<protein>
    <submittedName>
        <fullName evidence="2">Two-component system regulatory protein YycI</fullName>
    </submittedName>
</protein>
<name>A0A9Q4G1E5_SALAG</name>
<keyword evidence="3" id="KW-1185">Reference proteome</keyword>
<sequence>MDWSKTKTIFIVTFLLLNAFLGYQLYGKMAHENLNVLISPALQERLEENDIEINISNAEDILTAAPITGRLATFDEDYLRDNLLRQDISVVDETTVYAEMDRPYKMVDSNIPANVDAFLGQYVYLGEEYEFADYNEEENYIGLYQTYKDRKIDQYERGDYHIVLYLNDDFHVESYTQKYMEITEQENRQQDLLSPLKAVERLLNQQYLETNTAIEQAQLGYYSLIQPDDSFQVFVPVWRIQANEDYFYVDALNGEIQSIN</sequence>
<dbReference type="Pfam" id="PF09648">
    <property type="entry name" value="YycI"/>
    <property type="match status" value="1"/>
</dbReference>
<dbReference type="GO" id="GO:0016020">
    <property type="term" value="C:membrane"/>
    <property type="evidence" value="ECO:0007669"/>
    <property type="project" value="InterPro"/>
</dbReference>
<evidence type="ECO:0000313" key="3">
    <source>
        <dbReference type="Proteomes" id="UP001057753"/>
    </source>
</evidence>
<gene>
    <name evidence="2" type="ORF">HXA33_20280</name>
</gene>
<dbReference type="Proteomes" id="UP001057753">
    <property type="component" value="Unassembled WGS sequence"/>
</dbReference>
<proteinExistence type="predicted"/>
<feature type="domain" description="Regulatory protein YycH-like" evidence="1">
    <location>
        <begin position="41"/>
        <end position="251"/>
    </location>
</feature>
<organism evidence="2 3">
    <name type="scientific">Salipaludibacillus agaradhaerens</name>
    <name type="common">Bacillus agaradhaerens</name>
    <dbReference type="NCBI Taxonomy" id="76935"/>
    <lineage>
        <taxon>Bacteria</taxon>
        <taxon>Bacillati</taxon>
        <taxon>Bacillota</taxon>
        <taxon>Bacilli</taxon>
        <taxon>Bacillales</taxon>
        <taxon>Bacillaceae</taxon>
    </lineage>
</organism>
<dbReference type="AlphaFoldDB" id="A0A9Q4G1E5"/>
<dbReference type="InterPro" id="IPR018604">
    <property type="entry name" value="YycI-like"/>
</dbReference>